<gene>
    <name evidence="3" type="ORF">MDA_GLEAN10000299</name>
</gene>
<dbReference type="Proteomes" id="UP000010556">
    <property type="component" value="Unassembled WGS sequence"/>
</dbReference>
<organism evidence="3 4">
    <name type="scientific">Myotis davidii</name>
    <name type="common">David's myotis</name>
    <dbReference type="NCBI Taxonomy" id="225400"/>
    <lineage>
        <taxon>Eukaryota</taxon>
        <taxon>Metazoa</taxon>
        <taxon>Chordata</taxon>
        <taxon>Craniata</taxon>
        <taxon>Vertebrata</taxon>
        <taxon>Euteleostomi</taxon>
        <taxon>Mammalia</taxon>
        <taxon>Eutheria</taxon>
        <taxon>Laurasiatheria</taxon>
        <taxon>Chiroptera</taxon>
        <taxon>Yangochiroptera</taxon>
        <taxon>Vespertilionidae</taxon>
        <taxon>Myotis</taxon>
    </lineage>
</organism>
<dbReference type="Gene3D" id="3.30.160.60">
    <property type="entry name" value="Classic Zinc Finger"/>
    <property type="match status" value="1"/>
</dbReference>
<evidence type="ECO:0000259" key="2">
    <source>
        <dbReference type="PROSITE" id="PS50157"/>
    </source>
</evidence>
<dbReference type="SUPFAM" id="SSF57667">
    <property type="entry name" value="beta-beta-alpha zinc fingers"/>
    <property type="match status" value="1"/>
</dbReference>
<keyword evidence="1" id="KW-0863">Zinc-finger</keyword>
<dbReference type="AlphaFoldDB" id="L5LR53"/>
<accession>L5LR53</accession>
<dbReference type="GO" id="GO:0008270">
    <property type="term" value="F:zinc ion binding"/>
    <property type="evidence" value="ECO:0007669"/>
    <property type="project" value="UniProtKB-KW"/>
</dbReference>
<proteinExistence type="predicted"/>
<evidence type="ECO:0000313" key="3">
    <source>
        <dbReference type="EMBL" id="ELK28561.1"/>
    </source>
</evidence>
<dbReference type="FunFam" id="3.30.160.60:FF:001297">
    <property type="entry name" value="Zinc finger and SCAN domain-containing protein 2"/>
    <property type="match status" value="1"/>
</dbReference>
<keyword evidence="4" id="KW-1185">Reference proteome</keyword>
<keyword evidence="1" id="KW-0862">Zinc</keyword>
<reference evidence="4" key="1">
    <citation type="journal article" date="2013" name="Science">
        <title>Comparative analysis of bat genomes provides insight into the evolution of flight and immunity.</title>
        <authorList>
            <person name="Zhang G."/>
            <person name="Cowled C."/>
            <person name="Shi Z."/>
            <person name="Huang Z."/>
            <person name="Bishop-Lilly K.A."/>
            <person name="Fang X."/>
            <person name="Wynne J.W."/>
            <person name="Xiong Z."/>
            <person name="Baker M.L."/>
            <person name="Zhao W."/>
            <person name="Tachedjian M."/>
            <person name="Zhu Y."/>
            <person name="Zhou P."/>
            <person name="Jiang X."/>
            <person name="Ng J."/>
            <person name="Yang L."/>
            <person name="Wu L."/>
            <person name="Xiao J."/>
            <person name="Feng Y."/>
            <person name="Chen Y."/>
            <person name="Sun X."/>
            <person name="Zhang Y."/>
            <person name="Marsh G.A."/>
            <person name="Crameri G."/>
            <person name="Broder C.C."/>
            <person name="Frey K.G."/>
            <person name="Wang L.F."/>
            <person name="Wang J."/>
        </authorList>
    </citation>
    <scope>NUCLEOTIDE SEQUENCE [LARGE SCALE GENOMIC DNA]</scope>
</reference>
<keyword evidence="1" id="KW-0479">Metal-binding</keyword>
<protein>
    <recommendedName>
        <fullName evidence="2">C2H2-type domain-containing protein</fullName>
    </recommendedName>
</protein>
<dbReference type="InterPro" id="IPR036236">
    <property type="entry name" value="Znf_C2H2_sf"/>
</dbReference>
<dbReference type="InterPro" id="IPR013087">
    <property type="entry name" value="Znf_C2H2_type"/>
</dbReference>
<evidence type="ECO:0000256" key="1">
    <source>
        <dbReference type="PROSITE-ProRule" id="PRU00042"/>
    </source>
</evidence>
<evidence type="ECO:0000313" key="4">
    <source>
        <dbReference type="Proteomes" id="UP000010556"/>
    </source>
</evidence>
<name>L5LR53_MYODS</name>
<dbReference type="Pfam" id="PF00096">
    <property type="entry name" value="zf-C2H2"/>
    <property type="match status" value="1"/>
</dbReference>
<feature type="domain" description="C2H2-type" evidence="2">
    <location>
        <begin position="41"/>
        <end position="68"/>
    </location>
</feature>
<dbReference type="PROSITE" id="PS50157">
    <property type="entry name" value="ZINC_FINGER_C2H2_2"/>
    <property type="match status" value="1"/>
</dbReference>
<sequence>MLEVFALVSFVGCLRETDEEACSEQSLSGKVSPGISGLLLHQCSDCGKSFSQNCNLKSHQRTLTGKRAVSRNVTV</sequence>
<dbReference type="EMBL" id="KB109068">
    <property type="protein sequence ID" value="ELK28561.1"/>
    <property type="molecule type" value="Genomic_DNA"/>
</dbReference>